<dbReference type="InterPro" id="IPR045455">
    <property type="entry name" value="NrS-1_pol-like_helicase"/>
</dbReference>
<evidence type="ECO:0000313" key="2">
    <source>
        <dbReference type="EMBL" id="AOV01873.1"/>
    </source>
</evidence>
<gene>
    <name evidence="2" type="ORF">BI380_11140</name>
</gene>
<keyword evidence="3" id="KW-1185">Reference proteome</keyword>
<dbReference type="EMBL" id="CP017420">
    <property type="protein sequence ID" value="AOV01873.1"/>
    <property type="molecule type" value="Genomic_DNA"/>
</dbReference>
<feature type="domain" description="NrS-1 polymerase-like helicase" evidence="1">
    <location>
        <begin position="51"/>
        <end position="155"/>
    </location>
</feature>
<protein>
    <recommendedName>
        <fullName evidence="1">NrS-1 polymerase-like helicase domain-containing protein</fullName>
    </recommendedName>
</protein>
<proteinExistence type="predicted"/>
<dbReference type="RefSeq" id="WP_046240257.1">
    <property type="nucleotide sequence ID" value="NZ_CBCSDN010000019.1"/>
</dbReference>
<dbReference type="Pfam" id="PF19263">
    <property type="entry name" value="DUF5906"/>
    <property type="match status" value="1"/>
</dbReference>
<name>A0ABM6E3R5_9BURK</name>
<accession>A0ABM6E3R5</accession>
<organism evidence="2 3">
    <name type="scientific">Delftia tsuruhatensis</name>
    <dbReference type="NCBI Taxonomy" id="180282"/>
    <lineage>
        <taxon>Bacteria</taxon>
        <taxon>Pseudomonadati</taxon>
        <taxon>Pseudomonadota</taxon>
        <taxon>Betaproteobacteria</taxon>
        <taxon>Burkholderiales</taxon>
        <taxon>Comamonadaceae</taxon>
        <taxon>Delftia</taxon>
    </lineage>
</organism>
<evidence type="ECO:0000259" key="1">
    <source>
        <dbReference type="Pfam" id="PF19263"/>
    </source>
</evidence>
<evidence type="ECO:0000313" key="3">
    <source>
        <dbReference type="Proteomes" id="UP000095607"/>
    </source>
</evidence>
<dbReference type="Proteomes" id="UP000095607">
    <property type="component" value="Chromosome"/>
</dbReference>
<sequence length="211" mass="23476">MSTVQPMLDLVEHLTSAPGGQPNPITASLLLSWLAHPLQHPHGKLRKALVLRGPRGNGTAMLLDAMDLIHGAAYLPLGSANLLDEPFNGFLSGKRLVKFDELPKVHKHREHIKALMCHPTLQINAKAQPVRTELNRLNLVFVTADAAPIGPDDRRYFVIDTAPPAQTKPELYRELIHWRGRGAAIDFGEYLRQYPLTKDFLAEHAFEGRPA</sequence>
<reference evidence="2 3" key="1">
    <citation type="submission" date="2016-09" db="EMBL/GenBank/DDBJ databases">
        <title>Complete genome sequence of Deltia acidovorans CM13 isolated from murine proximal colonic tissue.</title>
        <authorList>
            <person name="Saffarian A."/>
        </authorList>
    </citation>
    <scope>NUCLEOTIDE SEQUENCE [LARGE SCALE GENOMIC DNA]</scope>
    <source>
        <strain evidence="2 3">CM13</strain>
    </source>
</reference>